<evidence type="ECO:0000313" key="1">
    <source>
        <dbReference type="EMBL" id="RNA03374.1"/>
    </source>
</evidence>
<comment type="caution">
    <text evidence="1">The sequence shown here is derived from an EMBL/GenBank/DDBJ whole genome shotgun (WGS) entry which is preliminary data.</text>
</comment>
<dbReference type="Proteomes" id="UP000276133">
    <property type="component" value="Unassembled WGS sequence"/>
</dbReference>
<protein>
    <submittedName>
        <fullName evidence="1">Uncharacterized protein</fullName>
    </submittedName>
</protein>
<organism evidence="1 2">
    <name type="scientific">Brachionus plicatilis</name>
    <name type="common">Marine rotifer</name>
    <name type="synonym">Brachionus muelleri</name>
    <dbReference type="NCBI Taxonomy" id="10195"/>
    <lineage>
        <taxon>Eukaryota</taxon>
        <taxon>Metazoa</taxon>
        <taxon>Spiralia</taxon>
        <taxon>Gnathifera</taxon>
        <taxon>Rotifera</taxon>
        <taxon>Eurotatoria</taxon>
        <taxon>Monogononta</taxon>
        <taxon>Pseudotrocha</taxon>
        <taxon>Ploima</taxon>
        <taxon>Brachionidae</taxon>
        <taxon>Brachionus</taxon>
    </lineage>
</organism>
<sequence>MITDEPDRTPETNPQIRLEYGTSRLAKKAIEIDEVETSPSNSNAESWILLRSKVFDVELENLVLKG</sequence>
<reference evidence="1 2" key="1">
    <citation type="journal article" date="2018" name="Sci. Rep.">
        <title>Genomic signatures of local adaptation to the degree of environmental predictability in rotifers.</title>
        <authorList>
            <person name="Franch-Gras L."/>
            <person name="Hahn C."/>
            <person name="Garcia-Roger E.M."/>
            <person name="Carmona M.J."/>
            <person name="Serra M."/>
            <person name="Gomez A."/>
        </authorList>
    </citation>
    <scope>NUCLEOTIDE SEQUENCE [LARGE SCALE GENOMIC DNA]</scope>
    <source>
        <strain evidence="1">HYR1</strain>
    </source>
</reference>
<gene>
    <name evidence="1" type="ORF">BpHYR1_004806</name>
</gene>
<keyword evidence="2" id="KW-1185">Reference proteome</keyword>
<proteinExistence type="predicted"/>
<dbReference type="AlphaFoldDB" id="A0A3M7PWN3"/>
<dbReference type="EMBL" id="REGN01008525">
    <property type="protein sequence ID" value="RNA03374.1"/>
    <property type="molecule type" value="Genomic_DNA"/>
</dbReference>
<name>A0A3M7PWN3_BRAPC</name>
<evidence type="ECO:0000313" key="2">
    <source>
        <dbReference type="Proteomes" id="UP000276133"/>
    </source>
</evidence>
<accession>A0A3M7PWN3</accession>